<dbReference type="STRING" id="649349.Lbys_2670"/>
<dbReference type="InterPro" id="IPR036034">
    <property type="entry name" value="PDZ_sf"/>
</dbReference>
<dbReference type="HOGENOM" id="CLU_031949_0_1_10"/>
<dbReference type="InterPro" id="IPR005151">
    <property type="entry name" value="Tail-specific_protease"/>
</dbReference>
<dbReference type="SUPFAM" id="SSF52096">
    <property type="entry name" value="ClpP/crotonase"/>
    <property type="match status" value="1"/>
</dbReference>
<dbReference type="RefSeq" id="WP_013409369.1">
    <property type="nucleotide sequence ID" value="NC_014655.1"/>
</dbReference>
<dbReference type="KEGG" id="lby:Lbys_2670"/>
<dbReference type="Gene3D" id="2.30.42.10">
    <property type="match status" value="1"/>
</dbReference>
<dbReference type="InterPro" id="IPR029045">
    <property type="entry name" value="ClpP/crotonase-like_dom_sf"/>
</dbReference>
<dbReference type="Gene3D" id="3.90.226.10">
    <property type="entry name" value="2-enoyl-CoA Hydratase, Chain A, domain 1"/>
    <property type="match status" value="1"/>
</dbReference>
<dbReference type="MEROPS" id="S41.012"/>
<dbReference type="EMBL" id="CP002305">
    <property type="protein sequence ID" value="ADQ18332.1"/>
    <property type="molecule type" value="Genomic_DNA"/>
</dbReference>
<dbReference type="PROSITE" id="PS51257">
    <property type="entry name" value="PROKAR_LIPOPROTEIN"/>
    <property type="match status" value="1"/>
</dbReference>
<dbReference type="CDD" id="cd07561">
    <property type="entry name" value="Peptidase_S41_CPP_like"/>
    <property type="match status" value="1"/>
</dbReference>
<evidence type="ECO:0000313" key="3">
    <source>
        <dbReference type="Proteomes" id="UP000007435"/>
    </source>
</evidence>
<dbReference type="Pfam" id="PF17820">
    <property type="entry name" value="PDZ_6"/>
    <property type="match status" value="1"/>
</dbReference>
<dbReference type="eggNOG" id="COG0793">
    <property type="taxonomic scope" value="Bacteria"/>
</dbReference>
<reference key="1">
    <citation type="submission" date="2010-11" db="EMBL/GenBank/DDBJ databases">
        <title>The complete genome of Leadbetterella byssophila DSM 17132.</title>
        <authorList>
            <consortium name="US DOE Joint Genome Institute (JGI-PGF)"/>
            <person name="Lucas S."/>
            <person name="Copeland A."/>
            <person name="Lapidus A."/>
            <person name="Glavina del Rio T."/>
            <person name="Dalin E."/>
            <person name="Tice H."/>
            <person name="Bruce D."/>
            <person name="Goodwin L."/>
            <person name="Pitluck S."/>
            <person name="Kyrpides N."/>
            <person name="Mavromatis K."/>
            <person name="Ivanova N."/>
            <person name="Teshima H."/>
            <person name="Brettin T."/>
            <person name="Detter J.C."/>
            <person name="Han C."/>
            <person name="Tapia R."/>
            <person name="Land M."/>
            <person name="Hauser L."/>
            <person name="Markowitz V."/>
            <person name="Cheng J.-F."/>
            <person name="Hugenholtz P."/>
            <person name="Woyke T."/>
            <person name="Wu D."/>
            <person name="Tindall B."/>
            <person name="Pomrenke H.G."/>
            <person name="Brambilla E."/>
            <person name="Klenk H.-P."/>
            <person name="Eisen J.A."/>
        </authorList>
    </citation>
    <scope>NUCLEOTIDE SEQUENCE [LARGE SCALE GENOMIC DNA]</scope>
    <source>
        <strain>DSM 17132</strain>
    </source>
</reference>
<dbReference type="Proteomes" id="UP000007435">
    <property type="component" value="Chromosome"/>
</dbReference>
<dbReference type="PANTHER" id="PTHR32060">
    <property type="entry name" value="TAIL-SPECIFIC PROTEASE"/>
    <property type="match status" value="1"/>
</dbReference>
<protein>
    <submittedName>
        <fullName evidence="2">Peptidase S41</fullName>
    </submittedName>
</protein>
<gene>
    <name evidence="2" type="ordered locus">Lbys_2670</name>
</gene>
<accession>E4RQC4</accession>
<dbReference type="PANTHER" id="PTHR32060:SF30">
    <property type="entry name" value="CARBOXY-TERMINAL PROCESSING PROTEASE CTPA"/>
    <property type="match status" value="1"/>
</dbReference>
<sequence length="476" mass="52783">MKKLIGGWLCLSLAFFSCESLTEVSKIKNGDEDPNAVTPAANKGNSNTTVNSWIYDNMNVYYLWGDKMPLKSSTKTSITPDKYFASLLYQYGTVDRFSWIEEDAEELANSLNGITKSSGFSYMPYLVRSGSKDVLFAVRYAIKNSPAAKAGLKRGDIIMKVNGVQIDTSNYRTILSPEVLDLTLGTSSNGSFVASNTSIKVTKEVIQNYPVHHSSIIDLGNKKVGYIVYNQFIPGTANTFDNELRSIFGNFKGAGVSELVLDLRYNGGGYITSSDVLSSLIVKDLKPGTLMNKQIWSANYMALANFPSSVYETKWLSEPNNLGNLSRVYVLVSNSTASASELVINNLKPFMDVILIGENTYGKDVGSITIDDKENKYRWKWGLQPIVLRTVNAIGEAKYGTKDGFVPDYRVVDNKLPYRPFGDPEETLLNVALQHISGTMTSARVRVEKGMDSFGASGGFDNPRNNIRDMYWDRKQ</sequence>
<dbReference type="GO" id="GO:0006508">
    <property type="term" value="P:proteolysis"/>
    <property type="evidence" value="ECO:0007669"/>
    <property type="project" value="InterPro"/>
</dbReference>
<dbReference type="OrthoDB" id="7168509at2"/>
<dbReference type="Gene3D" id="3.30.750.170">
    <property type="match status" value="1"/>
</dbReference>
<proteinExistence type="predicted"/>
<dbReference type="GO" id="GO:0008236">
    <property type="term" value="F:serine-type peptidase activity"/>
    <property type="evidence" value="ECO:0007669"/>
    <property type="project" value="InterPro"/>
</dbReference>
<dbReference type="GO" id="GO:0030288">
    <property type="term" value="C:outer membrane-bounded periplasmic space"/>
    <property type="evidence" value="ECO:0007669"/>
    <property type="project" value="TreeGrafter"/>
</dbReference>
<organism evidence="2 3">
    <name type="scientific">Leadbetterella byssophila (strain DSM 17132 / JCM 16389 / KACC 11308 / NBRC 106382 / 4M15)</name>
    <dbReference type="NCBI Taxonomy" id="649349"/>
    <lineage>
        <taxon>Bacteria</taxon>
        <taxon>Pseudomonadati</taxon>
        <taxon>Bacteroidota</taxon>
        <taxon>Cytophagia</taxon>
        <taxon>Cytophagales</taxon>
        <taxon>Leadbetterellaceae</taxon>
        <taxon>Leadbetterella</taxon>
    </lineage>
</organism>
<dbReference type="GO" id="GO:0004175">
    <property type="term" value="F:endopeptidase activity"/>
    <property type="evidence" value="ECO:0007669"/>
    <property type="project" value="TreeGrafter"/>
</dbReference>
<keyword evidence="3" id="KW-1185">Reference proteome</keyword>
<dbReference type="GO" id="GO:0007165">
    <property type="term" value="P:signal transduction"/>
    <property type="evidence" value="ECO:0007669"/>
    <property type="project" value="TreeGrafter"/>
</dbReference>
<dbReference type="AlphaFoldDB" id="E4RQC4"/>
<feature type="domain" description="Tail specific protease" evidence="1">
    <location>
        <begin position="194"/>
        <end position="412"/>
    </location>
</feature>
<dbReference type="SMART" id="SM00245">
    <property type="entry name" value="TSPc"/>
    <property type="match status" value="1"/>
</dbReference>
<dbReference type="InterPro" id="IPR041489">
    <property type="entry name" value="PDZ_6"/>
</dbReference>
<dbReference type="Pfam" id="PF18294">
    <property type="entry name" value="Pept_S41_N"/>
    <property type="match status" value="1"/>
</dbReference>
<reference evidence="2 3" key="2">
    <citation type="journal article" date="2011" name="Stand. Genomic Sci.">
        <title>Complete genome sequence of Leadbetterella byssophila type strain (4M15).</title>
        <authorList>
            <person name="Abt B."/>
            <person name="Teshima H."/>
            <person name="Lucas S."/>
            <person name="Lapidus A."/>
            <person name="Del Rio T.G."/>
            <person name="Nolan M."/>
            <person name="Tice H."/>
            <person name="Cheng J.F."/>
            <person name="Pitluck S."/>
            <person name="Liolios K."/>
            <person name="Pagani I."/>
            <person name="Ivanova N."/>
            <person name="Mavromatis K."/>
            <person name="Pati A."/>
            <person name="Tapia R."/>
            <person name="Han C."/>
            <person name="Goodwin L."/>
            <person name="Chen A."/>
            <person name="Palaniappan K."/>
            <person name="Land M."/>
            <person name="Hauser L."/>
            <person name="Chang Y.J."/>
            <person name="Jeffries C.D."/>
            <person name="Rohde M."/>
            <person name="Goker M."/>
            <person name="Tindall B.J."/>
            <person name="Detter J.C."/>
            <person name="Woyke T."/>
            <person name="Bristow J."/>
            <person name="Eisen J.A."/>
            <person name="Markowitz V."/>
            <person name="Hugenholtz P."/>
            <person name="Klenk H.P."/>
            <person name="Kyrpides N.C."/>
        </authorList>
    </citation>
    <scope>NUCLEOTIDE SEQUENCE [LARGE SCALE GENOMIC DNA]</scope>
    <source>
        <strain evidence="3">DSM 17132 / JCM 16389 / KACC 11308 / NBRC 106382 / 4M15</strain>
    </source>
</reference>
<name>E4RQC4_LEAB4</name>
<dbReference type="Pfam" id="PF03572">
    <property type="entry name" value="Peptidase_S41"/>
    <property type="match status" value="1"/>
</dbReference>
<evidence type="ECO:0000313" key="2">
    <source>
        <dbReference type="EMBL" id="ADQ18332.1"/>
    </source>
</evidence>
<evidence type="ECO:0000259" key="1">
    <source>
        <dbReference type="SMART" id="SM00245"/>
    </source>
</evidence>
<dbReference type="InterPro" id="IPR041613">
    <property type="entry name" value="Pept_S41_N"/>
</dbReference>